<accession>A0ABD0TAX5</accession>
<sequence>LPMATVREHALQHYADDNAAIGAPICIMDWSAERVVRSPLIQLSRSPMCRSVITEYGINNFTVRCG</sequence>
<proteinExistence type="predicted"/>
<feature type="non-terminal residue" evidence="1">
    <location>
        <position position="66"/>
    </location>
</feature>
<reference evidence="1 2" key="1">
    <citation type="submission" date="2024-06" db="EMBL/GenBank/DDBJ databases">
        <title>A chromosome-level genome assembly of beet webworm, Loxostege sticticalis.</title>
        <authorList>
            <person name="Zhang Y."/>
        </authorList>
    </citation>
    <scope>NUCLEOTIDE SEQUENCE [LARGE SCALE GENOMIC DNA]</scope>
    <source>
        <strain evidence="1">AQ028</strain>
        <tissue evidence="1">Male pupae</tissue>
    </source>
</reference>
<protein>
    <submittedName>
        <fullName evidence="1">Uncharacterized protein</fullName>
    </submittedName>
</protein>
<gene>
    <name evidence="1" type="ORF">ABMA28_015757</name>
</gene>
<dbReference type="EMBL" id="JBEDNZ010000007">
    <property type="protein sequence ID" value="KAL0840539.1"/>
    <property type="molecule type" value="Genomic_DNA"/>
</dbReference>
<feature type="non-terminal residue" evidence="1">
    <location>
        <position position="1"/>
    </location>
</feature>
<evidence type="ECO:0000313" key="1">
    <source>
        <dbReference type="EMBL" id="KAL0840539.1"/>
    </source>
</evidence>
<dbReference type="AlphaFoldDB" id="A0ABD0TAX5"/>
<name>A0ABD0TAX5_LOXSC</name>
<dbReference type="Proteomes" id="UP001549921">
    <property type="component" value="Unassembled WGS sequence"/>
</dbReference>
<organism evidence="1 2">
    <name type="scientific">Loxostege sticticalis</name>
    <name type="common">Beet webworm moth</name>
    <dbReference type="NCBI Taxonomy" id="481309"/>
    <lineage>
        <taxon>Eukaryota</taxon>
        <taxon>Metazoa</taxon>
        <taxon>Ecdysozoa</taxon>
        <taxon>Arthropoda</taxon>
        <taxon>Hexapoda</taxon>
        <taxon>Insecta</taxon>
        <taxon>Pterygota</taxon>
        <taxon>Neoptera</taxon>
        <taxon>Endopterygota</taxon>
        <taxon>Lepidoptera</taxon>
        <taxon>Glossata</taxon>
        <taxon>Ditrysia</taxon>
        <taxon>Pyraloidea</taxon>
        <taxon>Crambidae</taxon>
        <taxon>Pyraustinae</taxon>
        <taxon>Loxostege</taxon>
    </lineage>
</organism>
<evidence type="ECO:0000313" key="2">
    <source>
        <dbReference type="Proteomes" id="UP001549921"/>
    </source>
</evidence>
<comment type="caution">
    <text evidence="1">The sequence shown here is derived from an EMBL/GenBank/DDBJ whole genome shotgun (WGS) entry which is preliminary data.</text>
</comment>